<dbReference type="Proteomes" id="UP000442105">
    <property type="component" value="Unassembled WGS sequence"/>
</dbReference>
<dbReference type="RefSeq" id="WP_153096572.1">
    <property type="nucleotide sequence ID" value="NZ_VZBP01000057.1"/>
</dbReference>
<reference evidence="2" key="2">
    <citation type="submission" date="2022-12" db="EMBL/GenBank/DDBJ databases">
        <title>Distinct polysaccharide growth profiles of human intestinal Prevotella copri isolates.</title>
        <authorList>
            <person name="Fehlner-Peach H."/>
            <person name="Magnabosco C."/>
            <person name="Raghavan V."/>
            <person name="Scher J.U."/>
            <person name="Tett A."/>
            <person name="Cox L.M."/>
            <person name="Gottsegen C."/>
            <person name="Watters A."/>
            <person name="Wiltshire- Gordon J.D."/>
            <person name="Segata N."/>
            <person name="Bonneau R."/>
            <person name="Littman D.R."/>
        </authorList>
    </citation>
    <scope>NUCLEOTIDE SEQUENCE</scope>
    <source>
        <strain evidence="2">IA624</strain>
    </source>
</reference>
<sequence>MNSRQIEQIAVGAVKDIFLKNGLFNPCISENDREPIWDGFIYLQSKNQSTIRIAVQVKGKTIKNIPSTPSYPIRLTDLHAYKRDGGILYFVVYITKTGNFVYIAKLAPIDLRRYIQKANNQNKISVRLSPFNPDIASLENDLRDFHRDCKKQISFTDKKILSLEEASKHGYKITATISGCKTKEEALFKLTNQPVYLYAETGDNGFSTEYPIGEQQYSVYRGTHVNEDIKVAGKVYYTEYDIYRNKDTEIVNIGNFLTIGINNRKVNFIKFDSKNYNISTRLHELVFLLECIKTKVICYGGNKVQVKSIPSSDYKEIEEEYKKWHRAKMLYKLMGVTEDVNIGDLSDEDAVCLDLLGQAIIDKKPISQDHELNPITTATIGKYHFLLFATKLSNGKYKVEEFFKHAETLVFAYENSNGDKLISSPFTPIFSNKDFTNVNNIDYSKIISSYEFASQYNPDIYNRATNDLLMALNTYDGLATKNPMLLGAVKSLSKWILDKATKHKICHIINFHQIIKRERNFTSEEKDLLVELLESPDITNEEKTAIHLLLENKTMAEIYFKKLSKEQQKLFTSLPISFFMNELC</sequence>
<proteinExistence type="predicted"/>
<dbReference type="EMBL" id="VZBP01000057">
    <property type="protein sequence ID" value="MQO09089.1"/>
    <property type="molecule type" value="Genomic_DNA"/>
</dbReference>
<accession>A0AA90VEA0</accession>
<evidence type="ECO:0000313" key="4">
    <source>
        <dbReference type="Proteomes" id="UP000442105"/>
    </source>
</evidence>
<reference evidence="3 4" key="1">
    <citation type="submission" date="2019-09" db="EMBL/GenBank/DDBJ databases">
        <title>Distinct polysaccharide growth profiles of human intestinal Prevotella copri isolates.</title>
        <authorList>
            <person name="Fehlner-Peach H."/>
            <person name="Magnabosco C."/>
            <person name="Raghavan V."/>
            <person name="Scher J.U."/>
            <person name="Tett A."/>
            <person name="Cox L.M."/>
            <person name="Gottsegen C."/>
            <person name="Watters A."/>
            <person name="Wiltshire- Gordon J.D."/>
            <person name="Segata N."/>
            <person name="Bonneau R."/>
            <person name="Littman D.R."/>
        </authorList>
    </citation>
    <scope>NUCLEOTIDE SEQUENCE [LARGE SCALE GENOMIC DNA]</scope>
    <source>
        <strain evidence="3">iA624</strain>
        <strain evidence="4">iAQ1179</strain>
        <strain evidence="1">IAQ1179</strain>
    </source>
</reference>
<gene>
    <name evidence="2" type="ORF">F7D57_04990</name>
    <name evidence="1" type="ORF">F7D95_02010</name>
</gene>
<organism evidence="2 3">
    <name type="scientific">Segatella copri</name>
    <dbReference type="NCBI Taxonomy" id="165179"/>
    <lineage>
        <taxon>Bacteria</taxon>
        <taxon>Pseudomonadati</taxon>
        <taxon>Bacteroidota</taxon>
        <taxon>Bacteroidia</taxon>
        <taxon>Bacteroidales</taxon>
        <taxon>Prevotellaceae</taxon>
        <taxon>Segatella</taxon>
    </lineage>
</organism>
<evidence type="ECO:0008006" key="5">
    <source>
        <dbReference type="Google" id="ProtNLM"/>
    </source>
</evidence>
<protein>
    <recommendedName>
        <fullName evidence="5">DUF4365 domain-containing protein</fullName>
    </recommendedName>
</protein>
<evidence type="ECO:0000313" key="3">
    <source>
        <dbReference type="Proteomes" id="UP000405805"/>
    </source>
</evidence>
<dbReference type="Proteomes" id="UP000405805">
    <property type="component" value="Unassembled WGS sequence"/>
</dbReference>
<evidence type="ECO:0000313" key="1">
    <source>
        <dbReference type="EMBL" id="MQN11615.1"/>
    </source>
</evidence>
<comment type="caution">
    <text evidence="2">The sequence shown here is derived from an EMBL/GenBank/DDBJ whole genome shotgun (WGS) entry which is preliminary data.</text>
</comment>
<dbReference type="AlphaFoldDB" id="A0AA90VEA0"/>
<evidence type="ECO:0000313" key="2">
    <source>
        <dbReference type="EMBL" id="MQO09089.1"/>
    </source>
</evidence>
<name>A0AA90VEA0_9BACT</name>
<dbReference type="EMBL" id="VZCW01000047">
    <property type="protein sequence ID" value="MQN11615.1"/>
    <property type="molecule type" value="Genomic_DNA"/>
</dbReference>